<sequence length="129" mass="14845">MNEKKRVLFMILNRLGITYQYKHIGIYDVYFCRYAGVEFSISGNGNRVNMNKYIGAYPIDLQNGILCLGEHAKKKGYDVVFVDDNGEKHIGLNMICSSYTDKQQLFFNICYFLQIISVGKFLQTKSMVA</sequence>
<keyword evidence="2" id="KW-1185">Reference proteome</keyword>
<reference evidence="2" key="1">
    <citation type="journal article" date="2023" name="Int. J. Syst. Evol. Microbiol.">
        <title>Claveliimonas bilis gen. nov., sp. nov., deoxycholic acid-producing bacteria isolated from human faeces, and reclassification of Sellimonas monacensis Zenner et al. 2021 as Claveliimonas monacensis comb. nov.</title>
        <authorList>
            <person name="Hisatomi A."/>
            <person name="Kastawa N.W.E.P.G."/>
            <person name="Song I."/>
            <person name="Ohkuma M."/>
            <person name="Fukiya S."/>
            <person name="Sakamoto M."/>
        </authorList>
    </citation>
    <scope>NUCLEOTIDE SEQUENCE [LARGE SCALE GENOMIC DNA]</scope>
    <source>
        <strain evidence="2">12BBH14</strain>
    </source>
</reference>
<name>A0ABN6YXJ1_9FIRM</name>
<organism evidence="1 2">
    <name type="scientific">Claveliimonas bilis</name>
    <dbReference type="NCBI Taxonomy" id="3028070"/>
    <lineage>
        <taxon>Bacteria</taxon>
        <taxon>Bacillati</taxon>
        <taxon>Bacillota</taxon>
        <taxon>Clostridia</taxon>
        <taxon>Lachnospirales</taxon>
        <taxon>Lachnospiraceae</taxon>
        <taxon>Claveliimonas</taxon>
    </lineage>
</organism>
<gene>
    <name evidence="1" type="ORF">Lac1_02870</name>
</gene>
<evidence type="ECO:0000313" key="1">
    <source>
        <dbReference type="EMBL" id="BDZ76104.1"/>
    </source>
</evidence>
<proteinExistence type="predicted"/>
<dbReference type="RefSeq" id="WP_316266057.1">
    <property type="nucleotide sequence ID" value="NZ_AP027742.1"/>
</dbReference>
<dbReference type="EMBL" id="AP027742">
    <property type="protein sequence ID" value="BDZ76104.1"/>
    <property type="molecule type" value="Genomic_DNA"/>
</dbReference>
<protein>
    <submittedName>
        <fullName evidence="1">Uncharacterized protein</fullName>
    </submittedName>
</protein>
<accession>A0ABN6YXJ1</accession>
<dbReference type="Proteomes" id="UP001305815">
    <property type="component" value="Chromosome"/>
</dbReference>
<evidence type="ECO:0000313" key="2">
    <source>
        <dbReference type="Proteomes" id="UP001305815"/>
    </source>
</evidence>